<sequence>MGDEGSVSCAIAAEHTVTAGEVNNISLIAPIVALILEHIQFSRDEWTVSEVKTVEA</sequence>
<dbReference type="EMBL" id="ANIY01003060">
    <property type="protein sequence ID" value="ETP37507.1"/>
    <property type="molecule type" value="Genomic_DNA"/>
</dbReference>
<protein>
    <submittedName>
        <fullName evidence="1">Uncharacterized protein</fullName>
    </submittedName>
</protein>
<accession>W2YRP6</accession>
<dbReference type="Proteomes" id="UP000018948">
    <property type="component" value="Unassembled WGS sequence"/>
</dbReference>
<dbReference type="AlphaFoldDB" id="W2YRP6"/>
<gene>
    <name evidence="1" type="ORF">F442_14681</name>
</gene>
<evidence type="ECO:0000313" key="1">
    <source>
        <dbReference type="EMBL" id="ETP37507.1"/>
    </source>
</evidence>
<evidence type="ECO:0000313" key="2">
    <source>
        <dbReference type="Proteomes" id="UP000018948"/>
    </source>
</evidence>
<name>W2YRP6_PHYNI</name>
<proteinExistence type="predicted"/>
<organism evidence="1 2">
    <name type="scientific">Phytophthora nicotianae P10297</name>
    <dbReference type="NCBI Taxonomy" id="1317064"/>
    <lineage>
        <taxon>Eukaryota</taxon>
        <taxon>Sar</taxon>
        <taxon>Stramenopiles</taxon>
        <taxon>Oomycota</taxon>
        <taxon>Peronosporomycetes</taxon>
        <taxon>Peronosporales</taxon>
        <taxon>Peronosporaceae</taxon>
        <taxon>Phytophthora</taxon>
    </lineage>
</organism>
<comment type="caution">
    <text evidence="1">The sequence shown here is derived from an EMBL/GenBank/DDBJ whole genome shotgun (WGS) entry which is preliminary data.</text>
</comment>
<reference evidence="1 2" key="1">
    <citation type="submission" date="2013-11" db="EMBL/GenBank/DDBJ databases">
        <title>The Genome Sequence of Phytophthora parasitica P10297.</title>
        <authorList>
            <consortium name="The Broad Institute Genomics Platform"/>
            <person name="Russ C."/>
            <person name="Tyler B."/>
            <person name="Panabieres F."/>
            <person name="Shan W."/>
            <person name="Tripathy S."/>
            <person name="Grunwald N."/>
            <person name="Machado M."/>
            <person name="Johnson C.S."/>
            <person name="Walker B."/>
            <person name="Young S.K."/>
            <person name="Zeng Q."/>
            <person name="Gargeya S."/>
            <person name="Fitzgerald M."/>
            <person name="Haas B."/>
            <person name="Abouelleil A."/>
            <person name="Allen A.W."/>
            <person name="Alvarado L."/>
            <person name="Arachchi H.M."/>
            <person name="Berlin A.M."/>
            <person name="Chapman S.B."/>
            <person name="Gainer-Dewar J."/>
            <person name="Goldberg J."/>
            <person name="Griggs A."/>
            <person name="Gujja S."/>
            <person name="Hansen M."/>
            <person name="Howarth C."/>
            <person name="Imamovic A."/>
            <person name="Ireland A."/>
            <person name="Larimer J."/>
            <person name="McCowan C."/>
            <person name="Murphy C."/>
            <person name="Pearson M."/>
            <person name="Poon T.W."/>
            <person name="Priest M."/>
            <person name="Roberts A."/>
            <person name="Saif S."/>
            <person name="Shea T."/>
            <person name="Sisk P."/>
            <person name="Sykes S."/>
            <person name="Wortman J."/>
            <person name="Nusbaum C."/>
            <person name="Birren B."/>
        </authorList>
    </citation>
    <scope>NUCLEOTIDE SEQUENCE [LARGE SCALE GENOMIC DNA]</scope>
    <source>
        <strain evidence="1 2">P10297</strain>
    </source>
</reference>